<dbReference type="InterPro" id="IPR002110">
    <property type="entry name" value="Ankyrin_rpt"/>
</dbReference>
<evidence type="ECO:0000313" key="3">
    <source>
        <dbReference type="EMBL" id="TVU30022.1"/>
    </source>
</evidence>
<dbReference type="OrthoDB" id="630068at2759"/>
<dbReference type="InterPro" id="IPR019734">
    <property type="entry name" value="TPR_rpt"/>
</dbReference>
<protein>
    <submittedName>
        <fullName evidence="3">Uncharacterized protein</fullName>
    </submittedName>
</protein>
<dbReference type="PRINTS" id="PR01415">
    <property type="entry name" value="ANKYRIN"/>
</dbReference>
<keyword evidence="2" id="KW-0802">TPR repeat</keyword>
<reference evidence="3 4" key="1">
    <citation type="journal article" date="2019" name="Sci. Rep.">
        <title>A high-quality genome of Eragrostis curvula grass provides insights into Poaceae evolution and supports new strategies to enhance forage quality.</title>
        <authorList>
            <person name="Carballo J."/>
            <person name="Santos B.A.C.M."/>
            <person name="Zappacosta D."/>
            <person name="Garbus I."/>
            <person name="Selva J.P."/>
            <person name="Gallo C.A."/>
            <person name="Diaz A."/>
            <person name="Albertini E."/>
            <person name="Caccamo M."/>
            <person name="Echenique V."/>
        </authorList>
    </citation>
    <scope>NUCLEOTIDE SEQUENCE [LARGE SCALE GENOMIC DNA]</scope>
    <source>
        <strain evidence="4">cv. Victoria</strain>
        <tissue evidence="3">Leaf</tissue>
    </source>
</reference>
<accession>A0A5J9V1F0</accession>
<organism evidence="3 4">
    <name type="scientific">Eragrostis curvula</name>
    <name type="common">weeping love grass</name>
    <dbReference type="NCBI Taxonomy" id="38414"/>
    <lineage>
        <taxon>Eukaryota</taxon>
        <taxon>Viridiplantae</taxon>
        <taxon>Streptophyta</taxon>
        <taxon>Embryophyta</taxon>
        <taxon>Tracheophyta</taxon>
        <taxon>Spermatophyta</taxon>
        <taxon>Magnoliopsida</taxon>
        <taxon>Liliopsida</taxon>
        <taxon>Poales</taxon>
        <taxon>Poaceae</taxon>
        <taxon>PACMAD clade</taxon>
        <taxon>Chloridoideae</taxon>
        <taxon>Eragrostideae</taxon>
        <taxon>Eragrostidinae</taxon>
        <taxon>Eragrostis</taxon>
    </lineage>
</organism>
<evidence type="ECO:0000313" key="4">
    <source>
        <dbReference type="Proteomes" id="UP000324897"/>
    </source>
</evidence>
<keyword evidence="1" id="KW-0040">ANK repeat</keyword>
<gene>
    <name evidence="3" type="ORF">EJB05_21624</name>
</gene>
<dbReference type="Proteomes" id="UP000324897">
    <property type="component" value="Chromosome 1"/>
</dbReference>
<dbReference type="EMBL" id="RWGY01000011">
    <property type="protein sequence ID" value="TVU30022.1"/>
    <property type="molecule type" value="Genomic_DNA"/>
</dbReference>
<feature type="repeat" description="ANK" evidence="1">
    <location>
        <begin position="67"/>
        <end position="95"/>
    </location>
</feature>
<dbReference type="Gramene" id="TVU30022">
    <property type="protein sequence ID" value="TVU30022"/>
    <property type="gene ID" value="EJB05_21624"/>
</dbReference>
<dbReference type="Gene3D" id="1.25.40.20">
    <property type="entry name" value="Ankyrin repeat-containing domain"/>
    <property type="match status" value="1"/>
</dbReference>
<dbReference type="InterPro" id="IPR051616">
    <property type="entry name" value="Cul2-RING_E3_ligase_SR"/>
</dbReference>
<dbReference type="AlphaFoldDB" id="A0A5J9V1F0"/>
<feature type="repeat" description="TPR" evidence="2">
    <location>
        <begin position="141"/>
        <end position="174"/>
    </location>
</feature>
<evidence type="ECO:0000256" key="1">
    <source>
        <dbReference type="PROSITE-ProRule" id="PRU00023"/>
    </source>
</evidence>
<evidence type="ECO:0000256" key="2">
    <source>
        <dbReference type="PROSITE-ProRule" id="PRU00339"/>
    </source>
</evidence>
<sequence>MASEFARALDKGRGRLRETVEAARVEGVGALYLAARNGHLEVCRYLVEELGMDVNAFKRTYNLFGIYGMTPLFQAISYSSVKCVKLLVEAGADINSDCILTALRGSINGDNSMTECLNFLLEAVAKQNVTDDDEHVDERKIAYLKSLGSEAFEKKEYCFASLFYSKAIDLDPDDATLFSNRSLCWLRLGDGEKALQDALKCREMRPDWPKACY</sequence>
<name>A0A5J9V1F0_9POAL</name>
<comment type="caution">
    <text evidence="3">The sequence shown here is derived from an EMBL/GenBank/DDBJ whole genome shotgun (WGS) entry which is preliminary data.</text>
</comment>
<proteinExistence type="predicted"/>
<dbReference type="SMART" id="SM00248">
    <property type="entry name" value="ANK"/>
    <property type="match status" value="2"/>
</dbReference>
<keyword evidence="4" id="KW-1185">Reference proteome</keyword>
<dbReference type="PROSITE" id="PS50088">
    <property type="entry name" value="ANK_REPEAT"/>
    <property type="match status" value="1"/>
</dbReference>
<dbReference type="PANTHER" id="PTHR46224:SF68">
    <property type="entry name" value="OS08G0325400 PROTEIN"/>
    <property type="match status" value="1"/>
</dbReference>
<dbReference type="SUPFAM" id="SSF48403">
    <property type="entry name" value="Ankyrin repeat"/>
    <property type="match status" value="1"/>
</dbReference>
<dbReference type="InterPro" id="IPR036770">
    <property type="entry name" value="Ankyrin_rpt-contain_sf"/>
</dbReference>
<dbReference type="PROSITE" id="PS50005">
    <property type="entry name" value="TPR"/>
    <property type="match status" value="1"/>
</dbReference>
<dbReference type="Pfam" id="PF12796">
    <property type="entry name" value="Ank_2"/>
    <property type="match status" value="1"/>
</dbReference>
<dbReference type="Gene3D" id="1.25.40.10">
    <property type="entry name" value="Tetratricopeptide repeat domain"/>
    <property type="match status" value="1"/>
</dbReference>
<dbReference type="InterPro" id="IPR011990">
    <property type="entry name" value="TPR-like_helical_dom_sf"/>
</dbReference>
<dbReference type="SMART" id="SM00028">
    <property type="entry name" value="TPR"/>
    <property type="match status" value="2"/>
</dbReference>
<dbReference type="PANTHER" id="PTHR46224">
    <property type="entry name" value="ANKYRIN REPEAT FAMILY PROTEIN"/>
    <property type="match status" value="1"/>
</dbReference>
<dbReference type="PROSITE" id="PS50297">
    <property type="entry name" value="ANK_REP_REGION"/>
    <property type="match status" value="1"/>
</dbReference>
<dbReference type="SUPFAM" id="SSF48452">
    <property type="entry name" value="TPR-like"/>
    <property type="match status" value="1"/>
</dbReference>